<evidence type="ECO:0000256" key="1">
    <source>
        <dbReference type="SAM" id="MobiDB-lite"/>
    </source>
</evidence>
<feature type="region of interest" description="Disordered" evidence="1">
    <location>
        <begin position="717"/>
        <end position="746"/>
    </location>
</feature>
<feature type="compositionally biased region" description="Gly residues" evidence="1">
    <location>
        <begin position="2610"/>
        <end position="2619"/>
    </location>
</feature>
<feature type="compositionally biased region" description="Low complexity" evidence="1">
    <location>
        <begin position="2412"/>
        <end position="2437"/>
    </location>
</feature>
<proteinExistence type="predicted"/>
<feature type="compositionally biased region" description="Low complexity" evidence="1">
    <location>
        <begin position="662"/>
        <end position="676"/>
    </location>
</feature>
<feature type="compositionally biased region" description="Basic and acidic residues" evidence="1">
    <location>
        <begin position="1732"/>
        <end position="1755"/>
    </location>
</feature>
<gene>
    <name evidence="2" type="ORF">BN1204_046060</name>
</gene>
<feature type="compositionally biased region" description="Basic and acidic residues" evidence="1">
    <location>
        <begin position="1671"/>
        <end position="1688"/>
    </location>
</feature>
<feature type="compositionally biased region" description="Low complexity" evidence="1">
    <location>
        <begin position="1366"/>
        <end position="1378"/>
    </location>
</feature>
<feature type="compositionally biased region" description="Low complexity" evidence="1">
    <location>
        <begin position="2480"/>
        <end position="2506"/>
    </location>
</feature>
<feature type="region of interest" description="Disordered" evidence="1">
    <location>
        <begin position="1582"/>
        <end position="2506"/>
    </location>
</feature>
<feature type="compositionally biased region" description="Basic and acidic residues" evidence="1">
    <location>
        <begin position="1540"/>
        <end position="1556"/>
    </location>
</feature>
<feature type="region of interest" description="Disordered" evidence="1">
    <location>
        <begin position="2871"/>
        <end position="2899"/>
    </location>
</feature>
<feature type="compositionally biased region" description="Basic and acidic residues" evidence="1">
    <location>
        <begin position="894"/>
        <end position="939"/>
    </location>
</feature>
<reference evidence="2" key="1">
    <citation type="journal article" date="2015" name="PLoS ONE">
        <title>Comprehensive Evaluation of Toxoplasma gondii VEG and Neospora caninum LIV Genomes with Tachyzoite Stage Transcriptome and Proteome Defines Novel Transcript Features.</title>
        <authorList>
            <person name="Ramaprasad A."/>
            <person name="Mourier T."/>
            <person name="Naeem R."/>
            <person name="Malas T.B."/>
            <person name="Moussa E."/>
            <person name="Panigrahi A."/>
            <person name="Vermont S.J."/>
            <person name="Otto T.D."/>
            <person name="Wastling J."/>
            <person name="Pain A."/>
        </authorList>
    </citation>
    <scope>NUCLEOTIDE SEQUENCE</scope>
    <source>
        <strain evidence="2">Liverpool</strain>
    </source>
</reference>
<feature type="compositionally biased region" description="Polar residues" evidence="1">
    <location>
        <begin position="717"/>
        <end position="731"/>
    </location>
</feature>
<protein>
    <submittedName>
        <fullName evidence="2">IgA-specific metalloendopeptidase</fullName>
    </submittedName>
</protein>
<feature type="compositionally biased region" description="Gly residues" evidence="1">
    <location>
        <begin position="2395"/>
        <end position="2411"/>
    </location>
</feature>
<feature type="compositionally biased region" description="Acidic residues" evidence="1">
    <location>
        <begin position="1636"/>
        <end position="1646"/>
    </location>
</feature>
<feature type="region of interest" description="Disordered" evidence="1">
    <location>
        <begin position="2802"/>
        <end position="2824"/>
    </location>
</feature>
<name>A0A0F7UIJ9_NEOCL</name>
<feature type="compositionally biased region" description="Low complexity" evidence="1">
    <location>
        <begin position="1807"/>
        <end position="1817"/>
    </location>
</feature>
<feature type="compositionally biased region" description="Acidic residues" evidence="1">
    <location>
        <begin position="1591"/>
        <end position="1628"/>
    </location>
</feature>
<feature type="compositionally biased region" description="Polar residues" evidence="1">
    <location>
        <begin position="2468"/>
        <end position="2479"/>
    </location>
</feature>
<feature type="compositionally biased region" description="Low complexity" evidence="1">
    <location>
        <begin position="816"/>
        <end position="830"/>
    </location>
</feature>
<feature type="region of interest" description="Disordered" evidence="1">
    <location>
        <begin position="659"/>
        <end position="701"/>
    </location>
</feature>
<feature type="compositionally biased region" description="Low complexity" evidence="1">
    <location>
        <begin position="2871"/>
        <end position="2887"/>
    </location>
</feature>
<feature type="compositionally biased region" description="Low complexity" evidence="1">
    <location>
        <begin position="2184"/>
        <end position="2207"/>
    </location>
</feature>
<organism evidence="2">
    <name type="scientific">Neospora caninum (strain Liverpool)</name>
    <dbReference type="NCBI Taxonomy" id="572307"/>
    <lineage>
        <taxon>Eukaryota</taxon>
        <taxon>Sar</taxon>
        <taxon>Alveolata</taxon>
        <taxon>Apicomplexa</taxon>
        <taxon>Conoidasida</taxon>
        <taxon>Coccidia</taxon>
        <taxon>Eucoccidiorida</taxon>
        <taxon>Eimeriorina</taxon>
        <taxon>Sarcocystidae</taxon>
        <taxon>Neospora</taxon>
    </lineage>
</organism>
<feature type="compositionally biased region" description="Low complexity" evidence="1">
    <location>
        <begin position="732"/>
        <end position="746"/>
    </location>
</feature>
<feature type="compositionally biased region" description="Low complexity" evidence="1">
    <location>
        <begin position="689"/>
        <end position="701"/>
    </location>
</feature>
<accession>A0A0F7UIJ9</accession>
<feature type="compositionally biased region" description="Basic and acidic residues" evidence="1">
    <location>
        <begin position="2449"/>
        <end position="2466"/>
    </location>
</feature>
<feature type="region of interest" description="Disordered" evidence="1">
    <location>
        <begin position="1336"/>
        <end position="1395"/>
    </location>
</feature>
<feature type="compositionally biased region" description="Low complexity" evidence="1">
    <location>
        <begin position="2334"/>
        <end position="2357"/>
    </location>
</feature>
<feature type="region of interest" description="Disordered" evidence="1">
    <location>
        <begin position="1246"/>
        <end position="1287"/>
    </location>
</feature>
<feature type="region of interest" description="Disordered" evidence="1">
    <location>
        <begin position="2603"/>
        <end position="2632"/>
    </location>
</feature>
<feature type="region of interest" description="Disordered" evidence="1">
    <location>
        <begin position="1141"/>
        <end position="1168"/>
    </location>
</feature>
<sequence length="2899" mass="296966">MAGTRGRGEMVGVDASVGEEEGDRGDAILRSLPRAPANAPEEGYEVECVDECPYIKFQHASKLSIAPLLNASSSSAASLPAPLRAGRCTDSLCLLHCCGVLLLPGLDSLVAVDATEAACGTLISRGRLPLRASGEDHAEKGAFPSLLLLSPDARLLAVAVGHQLKLVQIGVCRHATAAKKGCGNSVEKSEDVGAGEKQKPCCIFEEADVLTLARFPSPVKDISWFSAPAGEGHATHTVGEGERGETEALVGLAVLTANGEAFLLSPNAARAVPLPAHGLAIQALPTGLGDAEKGQDGRWGHAPLTAVVSCCAPASLWLVGLQGSEAPLPGGSGEHGDQLYDFGDGKERQETVKGAARQGTRRIRIEGLAAIPGYEDEAQALQKGLGRIVGVHLLASSAPDAADVEGPLPLAVAWFAPDAELSVGDDEWEKPEVARDSLVEPRADPLQEVRDADCEESWSSFLFFGFLFRRAGALEGGDAKAGRGEPANEAGDADAVCFHIYAASRNELFLRSVTASTLCRFLWIPTWQCLWVFTNACTQIICFALPHVFSRTPSSTLPAPRASSLVGSDALTWRCFTMPEGRGLETADEDAFPQGLALFVDFQEKMFREQATTDTPPLEHPPVFFLLQSDGQVCVHLADCCECYVDDEGVGQEKRLLPRLGWTPASPPSSSLLTAWREARRRTRERTESSATTATALPPIAASSQAPLASPLFASLQQGQPTPSLFGTPDTSASSGPSLFSSSSGPSLFSSSSGPSLFSSSSGPSLFSPSSAPSLFSSSSSASPSSLFTAVKNQGETRKASSLFPSEDPKPVPPGSSAQSSSSQSSASASNSRHHHGAKSAPAAKPSREKGERKNDPARAELQRTAHANPAGTVSQKKGSSCMHCGAEAGGRGGTRDAERRRENREEEKRRRRENREEEKRRRREKREEEKRRRREETKSTSLDQAAKSTSEIAQATLQAALGSKGGKGEREKTRRRISWTQEQSEMMHLLDEFDEKKGAFCSFARFLPSSLFRPLLLSARCFETALRNEERRDVLRDSSSSSAALASLLAGREGDAKPSEGRPKEHRGLFLLPIAAERLVCTGKMTNKLGAEQAKMREKQDQETQLVAKLQAAQQHLVAWRSCLEAVRGHLLLRMQAGECRRETREGDGANGETANGEPGNEKQVTEKQVVASIQTLQRESAERETLFLALRTLLTEPHNGGESTNTTDPEHTVTRLEAALVRAERRLLLLLQRFRFYGSCQPRRASALRTDSGNPLEHRPALPAPVPSPDSREGSSSLASADFSDRPLSASRCRAEVAEERSNRGSVVEAAAQSFGRAKRPGSSFGLRFDLLEDETRDKRQDGEESSSARLLAPGSCPSSPFPAVSRSSASESAAEVDGRASPRKDQSQAAVSPPSAFHLSLFGSAPPRCAATVRRSHFPLGAGEAGVYRLLGREGEFLGTHAETPHAAGLANELQRSISTFLSSVRQLETALAKLEWRATDLQSPPRASAPASSAPSSSHVSFAASLDRLASSLAETPTRTGGATVDAQAIAETGKHDCMQRSVGRDRDERENLISASSLREQTLRREERRRMRMQLLEEWRATSSADQDEEETEEDTEEEEASEEEEEEEQEDEEESAAFEILEESSSVTYNEEEEDSDDSWEPVGSASPEQKISVNRACVSRHLRASLESEKRNLRRQQKEDDFSPLSGESDLSDGAFSSPDNRSPQRRAPELSDSESSLEGAASREFSDEERGSIRVPEPLREASEHCRRAPLSSETLKDVTRPSAALFGSVPASGPQSSGLAAGLFSLPPASKFPPLFPDPTKSASSASAPLPPDPTKSASSASAPLPPDPTKSASSASAQLPPDPTKSASSASAPLPPDPTKSGSSASAPLPPDPTKSAFSSSAPLPPDPTKSASSASAPLPPDATKSASSASAPLPPDPTKSASSASAPLPPDPTKSASSASAPLPPDPTKSASSASAPLPPDPTKSASSASAQLPPDPTKSASSASAPLPPDPTKSAFSSSALLPPDPTKSAFSSSAPLPPDPTKSASSASAPLPPDPTKSASSASAPLPPDPTKSASSASAPLPPDPTKSASSASAPLPPDPTKSASSASAPLPPDPTKSASSASAPLPPDPTKSASSASAQLPPDPTKSASSASAPLPPDPTKSGSSASAPLPPDPTKSAFSSSAPLPPDPTKSASSASAPLPPDATKSASSASAPLPPDPTKSGSSASAPLPPDPTKSASSASAPLPPDPTKSASSASAPLPPDPTKSASSASAPLPPDPTKSASSASAQLPPDPTKSASSASAPLPPDPTKSGSSASAPLPPDPTKSAFSSSAPLPPDPTKSASSASAPLPPDATKSASSASAPLPPDPTKSGSSASAPLPPDPTDPCVSASDPERKGDTASGGKGDGALSGSGTVSGGSAVPLPAESSPASGAVSSSSTSASGPLTGESAQAESKADAGEKEDSKEKKGADGEQSSQPGSSSLFTTGSTNLGSSASTSSSSASSSSLFGSSTASPFSGFGLQAGTGVSPFSGATQGGGFGSTGQSTASFFTGTFDSKPSAGGSSLFGSSKLDLKSLGESLSTPPPMTSGFSGSAFLSGGLFGSSPSFASSSVSGGKPGEGGNAAGGDSSSQGAGVLGLSTAQPGSSFSSAFGAPFGSSSAASPFSAPLTSFGAPSNGGQGTAGGAGGPSVSFKDIAVDDLSIGQRQTYSFGMADNSSNLASVQLGGTLGGSGASSDATVFASLAGNGGGGFASFSTTAAPTGGGFAALAAQNSGSSSFFSSSSFSSSSFGSSSFSFAPSGTPAAASPFSAGGTTFPSVSPSAPSSFQGAGHWGGNGAAFGAGAQNAPSTGFASSFPSGVSGSSAFPSSGFSSFANQGTTAPTAGASAPAGGSLWSRPRTSNPLN</sequence>
<feature type="compositionally biased region" description="Polar residues" evidence="1">
    <location>
        <begin position="940"/>
        <end position="950"/>
    </location>
</feature>
<feature type="compositionally biased region" description="Basic and acidic residues" evidence="1">
    <location>
        <begin position="846"/>
        <end position="864"/>
    </location>
</feature>
<feature type="region of interest" description="Disordered" evidence="1">
    <location>
        <begin position="960"/>
        <end position="979"/>
    </location>
</feature>
<feature type="compositionally biased region" description="Low complexity" evidence="1">
    <location>
        <begin position="1899"/>
        <end position="1922"/>
    </location>
</feature>
<feature type="compositionally biased region" description="Basic and acidic residues" evidence="1">
    <location>
        <begin position="1336"/>
        <end position="1345"/>
    </location>
</feature>
<dbReference type="EMBL" id="LN714485">
    <property type="protein sequence ID" value="CEL68876.1"/>
    <property type="molecule type" value="Genomic_DNA"/>
</dbReference>
<feature type="compositionally biased region" description="Basic and acidic residues" evidence="1">
    <location>
        <begin position="1379"/>
        <end position="1389"/>
    </location>
</feature>
<evidence type="ECO:0000313" key="2">
    <source>
        <dbReference type="EMBL" id="CEL68876.1"/>
    </source>
</evidence>
<feature type="region of interest" description="Disordered" evidence="1">
    <location>
        <begin position="791"/>
        <end position="950"/>
    </location>
</feature>
<feature type="region of interest" description="Disordered" evidence="1">
    <location>
        <begin position="1540"/>
        <end position="1570"/>
    </location>
</feature>